<dbReference type="InterPro" id="IPR055201">
    <property type="entry name" value="IHF-like_H2TH"/>
</dbReference>
<dbReference type="Proteomes" id="UP000318416">
    <property type="component" value="Unassembled WGS sequence"/>
</dbReference>
<accession>A0A561EKR6</accession>
<feature type="domain" description="Integration host factor-like helix-two turn-helix" evidence="1">
    <location>
        <begin position="32"/>
        <end position="98"/>
    </location>
</feature>
<dbReference type="Gene3D" id="1.10.8.50">
    <property type="match status" value="1"/>
</dbReference>
<keyword evidence="3" id="KW-1185">Reference proteome</keyword>
<evidence type="ECO:0000313" key="2">
    <source>
        <dbReference type="EMBL" id="TWE16208.1"/>
    </source>
</evidence>
<protein>
    <recommendedName>
        <fullName evidence="1">Integration host factor-like helix-two turn-helix domain-containing protein</fullName>
    </recommendedName>
</protein>
<reference evidence="2 3" key="1">
    <citation type="submission" date="2019-06" db="EMBL/GenBank/DDBJ databases">
        <title>Sequencing the genomes of 1000 actinobacteria strains.</title>
        <authorList>
            <person name="Klenk H.-P."/>
        </authorList>
    </citation>
    <scope>NUCLEOTIDE SEQUENCE [LARGE SCALE GENOMIC DNA]</scope>
    <source>
        <strain evidence="2 3">DSM 41649</strain>
    </source>
</reference>
<evidence type="ECO:0000313" key="3">
    <source>
        <dbReference type="Proteomes" id="UP000318416"/>
    </source>
</evidence>
<evidence type="ECO:0000259" key="1">
    <source>
        <dbReference type="Pfam" id="PF22525"/>
    </source>
</evidence>
<gene>
    <name evidence="2" type="ORF">FB465_1177</name>
</gene>
<dbReference type="SUPFAM" id="SSF46946">
    <property type="entry name" value="S13-like H2TH domain"/>
    <property type="match status" value="1"/>
</dbReference>
<dbReference type="Pfam" id="PF22525">
    <property type="entry name" value="H2TH_5"/>
    <property type="match status" value="1"/>
</dbReference>
<dbReference type="NCBIfam" id="NF041260">
    <property type="entry name" value="actino_IHF"/>
    <property type="match status" value="1"/>
</dbReference>
<dbReference type="InterPro" id="IPR010979">
    <property type="entry name" value="Ribosomal_uS13-like_H2TH"/>
</dbReference>
<dbReference type="RefSeq" id="WP_145788180.1">
    <property type="nucleotide sequence ID" value="NZ_BAAABR010000085.1"/>
</dbReference>
<dbReference type="OrthoDB" id="3197442at2"/>
<sequence length="104" mass="11434">MALPTLTVEARAEALNKALAVRRERGELLASLKDGKVTLGQVLEREDTVVGKTPVRRLLESLPGVGKVRADKLMTDVGISDSRRVQGLGPRQRERLLELIAPQR</sequence>
<dbReference type="AlphaFoldDB" id="A0A561EKR6"/>
<dbReference type="EMBL" id="VIVR01000001">
    <property type="protein sequence ID" value="TWE16208.1"/>
    <property type="molecule type" value="Genomic_DNA"/>
</dbReference>
<dbReference type="InterPro" id="IPR047806">
    <property type="entry name" value="IHF_actinobact"/>
</dbReference>
<proteinExistence type="predicted"/>
<name>A0A561EKR6_9ACTN</name>
<organism evidence="2 3">
    <name type="scientific">Kitasatospora atroaurantiaca</name>
    <dbReference type="NCBI Taxonomy" id="285545"/>
    <lineage>
        <taxon>Bacteria</taxon>
        <taxon>Bacillati</taxon>
        <taxon>Actinomycetota</taxon>
        <taxon>Actinomycetes</taxon>
        <taxon>Kitasatosporales</taxon>
        <taxon>Streptomycetaceae</taxon>
        <taxon>Kitasatospora</taxon>
    </lineage>
</organism>
<dbReference type="GO" id="GO:0003676">
    <property type="term" value="F:nucleic acid binding"/>
    <property type="evidence" value="ECO:0007669"/>
    <property type="project" value="InterPro"/>
</dbReference>
<comment type="caution">
    <text evidence="2">The sequence shown here is derived from an EMBL/GenBank/DDBJ whole genome shotgun (WGS) entry which is preliminary data.</text>
</comment>